<keyword evidence="2" id="KW-0472">Membrane</keyword>
<feature type="coiled-coil region" evidence="1">
    <location>
        <begin position="540"/>
        <end position="567"/>
    </location>
</feature>
<protein>
    <recommendedName>
        <fullName evidence="3">YobI-like P-loop NTPase domain-containing protein</fullName>
    </recommendedName>
</protein>
<accession>A0A1C0B5C5</accession>
<dbReference type="InterPro" id="IPR048428">
    <property type="entry name" value="YobI-NTPase"/>
</dbReference>
<evidence type="ECO:0000256" key="1">
    <source>
        <dbReference type="SAM" id="Coils"/>
    </source>
</evidence>
<keyword evidence="1" id="KW-0175">Coiled coil</keyword>
<organism evidence="4 5">
    <name type="scientific">Aliarcobacter thereius</name>
    <dbReference type="NCBI Taxonomy" id="544718"/>
    <lineage>
        <taxon>Bacteria</taxon>
        <taxon>Pseudomonadati</taxon>
        <taxon>Campylobacterota</taxon>
        <taxon>Epsilonproteobacteria</taxon>
        <taxon>Campylobacterales</taxon>
        <taxon>Arcobacteraceae</taxon>
        <taxon>Aliarcobacter</taxon>
    </lineage>
</organism>
<feature type="domain" description="YobI-like P-loop NTPase" evidence="3">
    <location>
        <begin position="58"/>
        <end position="412"/>
    </location>
</feature>
<dbReference type="Pfam" id="PF20693">
    <property type="entry name" value="YobI-ATPase"/>
    <property type="match status" value="1"/>
</dbReference>
<comment type="caution">
    <text evidence="4">The sequence shown here is derived from an EMBL/GenBank/DDBJ whole genome shotgun (WGS) entry which is preliminary data.</text>
</comment>
<dbReference type="OrthoDB" id="1701659at2"/>
<evidence type="ECO:0000259" key="3">
    <source>
        <dbReference type="Pfam" id="PF20693"/>
    </source>
</evidence>
<name>A0A1C0B5C5_9BACT</name>
<sequence length="1222" mass="145124">MSEINNDTLIEKTQKKIIAFLLKKLNVFYHNLNNKSNNIESKYQFLTPNDEAEHIEEYSIALEEALRNKKVRNIAVSGSYGSGKSSFIKTFEKNHENSTYEFLDISLARFNKENQKDIDLSLIEKSILEQMFYKVKSKKIPQSRLNKIDRLKHLHWKVGFIIFFFFSYFVVFKPEFLSNIVLLKDLLKLFKLEYIEYIPVAFLLIGIFFFIQKFIYLLSNTSIDKLNLKDLEIVSNDKKNESLLNRHLDEILYFFEQTTFNVIVFQDLDRFGNLDIFTKLRELNNFINNSEQMDGRDIKFIYAVKDEIFCNANERTKFFDFVIPIIPYINATNSKDKLLELFQDEVKSNFLYDISLYISDMRLLKNIYNEYKIYSKTLEEQLDKTELLAIIIYKNFEPQDFEKLHKYSGLVYDVFNKKQEYIKDAIGELNKKITPLEDEITEIDQEFHSSISELQQIYLFKIIEKLHNQYNGTLTINGNKSFNINAIDNEAFKLISSSDNIKSRYVNNYNQRDSQVFDFKTIEKEINSKYSYQQREQFIIDKTNKKKNDLLKQINKLKDEINEIENYSVKKIINTYKDIKIFDENFDKKPLLKYLISYGYINKDYDLYISNFFGKSITKADNDFLLNIKNNGKHFDFNYELNNLEEVLKKERLEVGEFKKESILNFKLVAYILDNKNSYPKQYVQIFKQLSNESEASIEFIFSYLDTQKNINAFIQGIVKYYPLIWQYIVNNQTDEEKSKYFYMFLHNLEYKDIIELNVNDSLKGYISSLEEFDSPNESFNNKLSSLIKDLNIKFKFFQDIEGKLTPFKFIYENNFYELNQRMIDYIVFVESDCDFTVYDSLKKAHYTTILDSKVEKLKQYIADNINEYVENVNLAIDTNVEEIENTVIKLLNTNSEELEEELKIKIIKNQAVKISKIDLVEEKNLWQVLLEENKLISSWRNVSDYYNYTEVLDDSLIGYLNEEDNSKELLSVRIDNKYKEQHPNFNTKLLRELIECNEFDLPSYKNLVLKNGYHYEDLDLSKLNEEKINVLVNDVILKFGNINFELLKENSNNQHIAFLEKNINKFIEEYASFSIDSDDITKLLESKNISDKNKRDIIELIDYDLINTSKIAKLIYSNVDKTIIKPYGYIKNMISQLESTESKVNLLVEQQSELNEGELIEMLELMPDEYSKIAKLDGKHTMIYASDYNKKFIRLLYSREFITSDKPEKKNQIRLIIKNRN</sequence>
<keyword evidence="2" id="KW-0812">Transmembrane</keyword>
<dbReference type="Gene3D" id="3.40.50.300">
    <property type="entry name" value="P-loop containing nucleotide triphosphate hydrolases"/>
    <property type="match status" value="1"/>
</dbReference>
<dbReference type="RefSeq" id="WP_066187072.1">
    <property type="nucleotide sequence ID" value="NZ_LCUJ01000008.1"/>
</dbReference>
<dbReference type="PATRIC" id="fig|544718.51.peg.1720"/>
<reference evidence="5" key="1">
    <citation type="submission" date="2015-05" db="EMBL/GenBank/DDBJ databases">
        <authorList>
            <person name="Rovetto F."/>
            <person name="Cocolin L."/>
            <person name="Illeghems K."/>
            <person name="Van Nieuwerburgh F."/>
            <person name="Houf K."/>
        </authorList>
    </citation>
    <scope>NUCLEOTIDE SEQUENCE [LARGE SCALE GENOMIC DNA]</scope>
    <source>
        <strain evidence="5">DU22</strain>
    </source>
</reference>
<dbReference type="SUPFAM" id="SSF52540">
    <property type="entry name" value="P-loop containing nucleoside triphosphate hydrolases"/>
    <property type="match status" value="1"/>
</dbReference>
<feature type="transmembrane region" description="Helical" evidence="2">
    <location>
        <begin position="194"/>
        <end position="218"/>
    </location>
</feature>
<proteinExistence type="predicted"/>
<keyword evidence="2" id="KW-1133">Transmembrane helix</keyword>
<feature type="coiled-coil region" evidence="1">
    <location>
        <begin position="881"/>
        <end position="909"/>
    </location>
</feature>
<dbReference type="AlphaFoldDB" id="A0A1C0B5C5"/>
<dbReference type="InterPro" id="IPR027417">
    <property type="entry name" value="P-loop_NTPase"/>
</dbReference>
<dbReference type="EMBL" id="LCUJ01000008">
    <property type="protein sequence ID" value="OCL97897.1"/>
    <property type="molecule type" value="Genomic_DNA"/>
</dbReference>
<dbReference type="Proteomes" id="UP000093281">
    <property type="component" value="Unassembled WGS sequence"/>
</dbReference>
<evidence type="ECO:0000313" key="5">
    <source>
        <dbReference type="Proteomes" id="UP000093281"/>
    </source>
</evidence>
<gene>
    <name evidence="4" type="ORF">AAX29_01748</name>
</gene>
<feature type="transmembrane region" description="Helical" evidence="2">
    <location>
        <begin position="154"/>
        <end position="174"/>
    </location>
</feature>
<evidence type="ECO:0000256" key="2">
    <source>
        <dbReference type="SAM" id="Phobius"/>
    </source>
</evidence>
<evidence type="ECO:0000313" key="4">
    <source>
        <dbReference type="EMBL" id="OCL97897.1"/>
    </source>
</evidence>